<dbReference type="Gene3D" id="3.40.50.720">
    <property type="entry name" value="NAD(P)-binding Rossmann-like Domain"/>
    <property type="match status" value="2"/>
</dbReference>
<dbReference type="Pfam" id="PF02826">
    <property type="entry name" value="2-Hacid_dh_C"/>
    <property type="match status" value="1"/>
</dbReference>
<comment type="similarity">
    <text evidence="4">Belongs to the D-isomer specific 2-hydroxyacid dehydrogenase family.</text>
</comment>
<dbReference type="InterPro" id="IPR036291">
    <property type="entry name" value="NAD(P)-bd_dom_sf"/>
</dbReference>
<dbReference type="FunFam" id="3.40.50.720:FF:000213">
    <property type="entry name" value="Putative 2-hydroxyacid dehydrogenase"/>
    <property type="match status" value="1"/>
</dbReference>
<name>A0A4R3M0B7_9BURK</name>
<evidence type="ECO:0000259" key="6">
    <source>
        <dbReference type="Pfam" id="PF02826"/>
    </source>
</evidence>
<dbReference type="GO" id="GO:0030267">
    <property type="term" value="F:glyoxylate reductase (NADPH) activity"/>
    <property type="evidence" value="ECO:0007669"/>
    <property type="project" value="TreeGrafter"/>
</dbReference>
<reference evidence="7 8" key="1">
    <citation type="submission" date="2019-03" db="EMBL/GenBank/DDBJ databases">
        <title>Genomic Encyclopedia of Type Strains, Phase IV (KMG-IV): sequencing the most valuable type-strain genomes for metagenomic binning, comparative biology and taxonomic classification.</title>
        <authorList>
            <person name="Goeker M."/>
        </authorList>
    </citation>
    <scope>NUCLEOTIDE SEQUENCE [LARGE SCALE GENOMIC DNA]</scope>
    <source>
        <strain evidence="7 8">DSM 24591</strain>
    </source>
</reference>
<dbReference type="RefSeq" id="WP_132583935.1">
    <property type="nucleotide sequence ID" value="NZ_SMAJ01000012.1"/>
</dbReference>
<keyword evidence="3" id="KW-0520">NAD</keyword>
<evidence type="ECO:0000256" key="4">
    <source>
        <dbReference type="RuleBase" id="RU003719"/>
    </source>
</evidence>
<dbReference type="PANTHER" id="PTHR10996">
    <property type="entry name" value="2-HYDROXYACID DEHYDROGENASE-RELATED"/>
    <property type="match status" value="1"/>
</dbReference>
<evidence type="ECO:0000313" key="8">
    <source>
        <dbReference type="Proteomes" id="UP000295525"/>
    </source>
</evidence>
<evidence type="ECO:0000313" key="7">
    <source>
        <dbReference type="EMBL" id="TCT04517.1"/>
    </source>
</evidence>
<keyword evidence="2 4" id="KW-0560">Oxidoreductase</keyword>
<dbReference type="GO" id="GO:0016618">
    <property type="term" value="F:hydroxypyruvate reductase [NAD(P)H] activity"/>
    <property type="evidence" value="ECO:0007669"/>
    <property type="project" value="TreeGrafter"/>
</dbReference>
<proteinExistence type="inferred from homology"/>
<feature type="domain" description="D-isomer specific 2-hydroxyacid dehydrogenase catalytic" evidence="5">
    <location>
        <begin position="16"/>
        <end position="313"/>
    </location>
</feature>
<organism evidence="7 8">
    <name type="scientific">Paralcaligenes ureilyticus</name>
    <dbReference type="NCBI Taxonomy" id="627131"/>
    <lineage>
        <taxon>Bacteria</taxon>
        <taxon>Pseudomonadati</taxon>
        <taxon>Pseudomonadota</taxon>
        <taxon>Betaproteobacteria</taxon>
        <taxon>Burkholderiales</taxon>
        <taxon>Alcaligenaceae</taxon>
        <taxon>Paralcaligenes</taxon>
    </lineage>
</organism>
<dbReference type="GO" id="GO:0051287">
    <property type="term" value="F:NAD binding"/>
    <property type="evidence" value="ECO:0007669"/>
    <property type="project" value="InterPro"/>
</dbReference>
<evidence type="ECO:0000259" key="5">
    <source>
        <dbReference type="Pfam" id="PF00389"/>
    </source>
</evidence>
<dbReference type="PROSITE" id="PS00065">
    <property type="entry name" value="D_2_HYDROXYACID_DH_1"/>
    <property type="match status" value="1"/>
</dbReference>
<dbReference type="PANTHER" id="PTHR10996:SF178">
    <property type="entry name" value="2-HYDROXYACID DEHYDROGENASE YGL185C-RELATED"/>
    <property type="match status" value="1"/>
</dbReference>
<keyword evidence="8" id="KW-1185">Reference proteome</keyword>
<dbReference type="EMBL" id="SMAJ01000012">
    <property type="protein sequence ID" value="TCT04517.1"/>
    <property type="molecule type" value="Genomic_DNA"/>
</dbReference>
<evidence type="ECO:0000256" key="2">
    <source>
        <dbReference type="ARBA" id="ARBA00023002"/>
    </source>
</evidence>
<evidence type="ECO:0000256" key="3">
    <source>
        <dbReference type="ARBA" id="ARBA00023027"/>
    </source>
</evidence>
<gene>
    <name evidence="7" type="ORF">EDC26_112110</name>
</gene>
<sequence length="317" mass="34377">MTKPTLLQRLPLGQQADTLARLEQDFDVIQLWQADDQDAALAACKDRVVAVVTGPSTPTPAELIDKLPQLKAICSFGVGYDHIDVDHAHKKGIQVSNTPDVLNDCVADLTWGLILATARHISHAERYVRAGQWGNGPRLPLATKVSGKKLGILGLGRIGREIAERARGFKMDVRYHSRRAHQDAGWPYEPSLLELARWADFMVVATVGGPTTRHLVNQAVIEALGPKGVLINISRGSVIDETALVHALENGQLGAAGLDVFEAEPKVPDSLKHLDNVVLLPHIGSATVETRWAMVDLVLRNALAFAQTGQVLTPILN</sequence>
<dbReference type="SUPFAM" id="SSF52283">
    <property type="entry name" value="Formate/glycerate dehydrogenase catalytic domain-like"/>
    <property type="match status" value="1"/>
</dbReference>
<dbReference type="CDD" id="cd12156">
    <property type="entry name" value="HPPR"/>
    <property type="match status" value="1"/>
</dbReference>
<dbReference type="OrthoDB" id="9805416at2"/>
<dbReference type="AlphaFoldDB" id="A0A4R3M0B7"/>
<dbReference type="InterPro" id="IPR006140">
    <property type="entry name" value="D-isomer_DH_NAD-bd"/>
</dbReference>
<dbReference type="SUPFAM" id="SSF51735">
    <property type="entry name" value="NAD(P)-binding Rossmann-fold domains"/>
    <property type="match status" value="1"/>
</dbReference>
<dbReference type="GO" id="GO:0005829">
    <property type="term" value="C:cytosol"/>
    <property type="evidence" value="ECO:0007669"/>
    <property type="project" value="TreeGrafter"/>
</dbReference>
<dbReference type="Proteomes" id="UP000295525">
    <property type="component" value="Unassembled WGS sequence"/>
</dbReference>
<dbReference type="InterPro" id="IPR050223">
    <property type="entry name" value="D-isomer_2-hydroxyacid_DH"/>
</dbReference>
<keyword evidence="1" id="KW-0521">NADP</keyword>
<evidence type="ECO:0000256" key="1">
    <source>
        <dbReference type="ARBA" id="ARBA00022857"/>
    </source>
</evidence>
<dbReference type="InterPro" id="IPR006139">
    <property type="entry name" value="D-isomer_2_OHA_DH_cat_dom"/>
</dbReference>
<accession>A0A4R3M0B7</accession>
<feature type="domain" description="D-isomer specific 2-hydroxyacid dehydrogenase NAD-binding" evidence="6">
    <location>
        <begin position="112"/>
        <end position="284"/>
    </location>
</feature>
<protein>
    <submittedName>
        <fullName evidence="7">Lactate dehydrogenase-like 2-hydroxyacid dehydrogenase</fullName>
    </submittedName>
</protein>
<comment type="caution">
    <text evidence="7">The sequence shown here is derived from an EMBL/GenBank/DDBJ whole genome shotgun (WGS) entry which is preliminary data.</text>
</comment>
<dbReference type="InterPro" id="IPR029752">
    <property type="entry name" value="D-isomer_DH_CS1"/>
</dbReference>
<dbReference type="Pfam" id="PF00389">
    <property type="entry name" value="2-Hacid_dh"/>
    <property type="match status" value="1"/>
</dbReference>